<reference evidence="1" key="1">
    <citation type="journal article" date="2015" name="Nature">
        <title>Complex archaea that bridge the gap between prokaryotes and eukaryotes.</title>
        <authorList>
            <person name="Spang A."/>
            <person name="Saw J.H."/>
            <person name="Jorgensen S.L."/>
            <person name="Zaremba-Niedzwiedzka K."/>
            <person name="Martijn J."/>
            <person name="Lind A.E."/>
            <person name="van Eijk R."/>
            <person name="Schleper C."/>
            <person name="Guy L."/>
            <person name="Ettema T.J."/>
        </authorList>
    </citation>
    <scope>NUCLEOTIDE SEQUENCE</scope>
</reference>
<sequence>MSDLILSVDTALGEVPINLIALIDDTDFKTREESVVFNQSGLDLLFNFITKDGVFTQTAVTPTDTAGDYDWINQGNGMYTIEIPASGGGTINNDAEG</sequence>
<comment type="caution">
    <text evidence="1">The sequence shown here is derived from an EMBL/GenBank/DDBJ whole genome shotgun (WGS) entry which is preliminary data.</text>
</comment>
<organism evidence="1">
    <name type="scientific">marine sediment metagenome</name>
    <dbReference type="NCBI Taxonomy" id="412755"/>
    <lineage>
        <taxon>unclassified sequences</taxon>
        <taxon>metagenomes</taxon>
        <taxon>ecological metagenomes</taxon>
    </lineage>
</organism>
<protein>
    <submittedName>
        <fullName evidence="1">Uncharacterized protein</fullName>
    </submittedName>
</protein>
<feature type="non-terminal residue" evidence="1">
    <location>
        <position position="97"/>
    </location>
</feature>
<dbReference type="AlphaFoldDB" id="A0A0F8W2S2"/>
<dbReference type="EMBL" id="LAZR01067714">
    <property type="protein sequence ID" value="KKK51032.1"/>
    <property type="molecule type" value="Genomic_DNA"/>
</dbReference>
<accession>A0A0F8W2S2</accession>
<name>A0A0F8W2S2_9ZZZZ</name>
<evidence type="ECO:0000313" key="1">
    <source>
        <dbReference type="EMBL" id="KKK51032.1"/>
    </source>
</evidence>
<gene>
    <name evidence="1" type="ORF">LCGC14_3119040</name>
</gene>
<proteinExistence type="predicted"/>